<dbReference type="InterPro" id="IPR051200">
    <property type="entry name" value="Host-pathogen_enzymatic-act"/>
</dbReference>
<dbReference type="Proteomes" id="UP000318093">
    <property type="component" value="Unassembled WGS sequence"/>
</dbReference>
<gene>
    <name evidence="2" type="ORF">E6H03_04255</name>
</gene>
<feature type="non-terminal residue" evidence="2">
    <location>
        <position position="340"/>
    </location>
</feature>
<dbReference type="InterPro" id="IPR011045">
    <property type="entry name" value="N2O_reductase_N"/>
</dbReference>
<feature type="signal peptide" evidence="1">
    <location>
        <begin position="1"/>
        <end position="24"/>
    </location>
</feature>
<dbReference type="SUPFAM" id="SSF50974">
    <property type="entry name" value="Nitrous oxide reductase, N-terminal domain"/>
    <property type="match status" value="1"/>
</dbReference>
<dbReference type="Gene3D" id="2.130.10.10">
    <property type="entry name" value="YVTN repeat-like/Quinoprotein amine dehydrogenase"/>
    <property type="match status" value="1"/>
</dbReference>
<dbReference type="PANTHER" id="PTHR47197:SF3">
    <property type="entry name" value="DIHYDRO-HEME D1 DEHYDROGENASE"/>
    <property type="match status" value="1"/>
</dbReference>
<dbReference type="InterPro" id="IPR015943">
    <property type="entry name" value="WD40/YVTN_repeat-like_dom_sf"/>
</dbReference>
<dbReference type="EMBL" id="VBAN01000123">
    <property type="protein sequence ID" value="TMI83169.1"/>
    <property type="molecule type" value="Genomic_DNA"/>
</dbReference>
<dbReference type="PANTHER" id="PTHR47197">
    <property type="entry name" value="PROTEIN NIRF"/>
    <property type="match status" value="1"/>
</dbReference>
<dbReference type="InterPro" id="IPR011964">
    <property type="entry name" value="YVTN_b-propeller_repeat"/>
</dbReference>
<dbReference type="AlphaFoldDB" id="A0A537JI11"/>
<dbReference type="NCBIfam" id="TIGR02276">
    <property type="entry name" value="beta_rpt_yvtn"/>
    <property type="match status" value="3"/>
</dbReference>
<name>A0A537JI11_9BACT</name>
<reference evidence="2 3" key="1">
    <citation type="journal article" date="2019" name="Nat. Microbiol.">
        <title>Mediterranean grassland soil C-N compound turnover is dependent on rainfall and depth, and is mediated by genomically divergent microorganisms.</title>
        <authorList>
            <person name="Diamond S."/>
            <person name="Andeer P.F."/>
            <person name="Li Z."/>
            <person name="Crits-Christoph A."/>
            <person name="Burstein D."/>
            <person name="Anantharaman K."/>
            <person name="Lane K.R."/>
            <person name="Thomas B.C."/>
            <person name="Pan C."/>
            <person name="Northen T.R."/>
            <person name="Banfield J.F."/>
        </authorList>
    </citation>
    <scope>NUCLEOTIDE SEQUENCE [LARGE SCALE GENOMIC DNA]</scope>
    <source>
        <strain evidence="2">NP_6</strain>
    </source>
</reference>
<organism evidence="2 3">
    <name type="scientific">Candidatus Segetimicrobium genomatis</name>
    <dbReference type="NCBI Taxonomy" id="2569760"/>
    <lineage>
        <taxon>Bacteria</taxon>
        <taxon>Bacillati</taxon>
        <taxon>Candidatus Sysuimicrobiota</taxon>
        <taxon>Candidatus Sysuimicrobiia</taxon>
        <taxon>Candidatus Sysuimicrobiales</taxon>
        <taxon>Candidatus Segetimicrobiaceae</taxon>
        <taxon>Candidatus Segetimicrobium</taxon>
    </lineage>
</organism>
<evidence type="ECO:0000256" key="1">
    <source>
        <dbReference type="SAM" id="SignalP"/>
    </source>
</evidence>
<proteinExistence type="predicted"/>
<protein>
    <submittedName>
        <fullName evidence="2">YncE family protein</fullName>
    </submittedName>
</protein>
<keyword evidence="1" id="KW-0732">Signal</keyword>
<evidence type="ECO:0000313" key="2">
    <source>
        <dbReference type="EMBL" id="TMI83169.1"/>
    </source>
</evidence>
<accession>A0A537JI11</accession>
<evidence type="ECO:0000313" key="3">
    <source>
        <dbReference type="Proteomes" id="UP000318093"/>
    </source>
</evidence>
<feature type="chain" id="PRO_5021927279" evidence="1">
    <location>
        <begin position="25"/>
        <end position="340"/>
    </location>
</feature>
<sequence length="340" mass="34774">MRRFGPALAFVAVLGLSAGVGANAAPFAYIPNASGNNVSVIDTATNAIVATVGVGDRPYGAAVSPDGSRVYVANFAGQSISVIDAATNTVTATVALPPLGELPLGVAVAPDGSRVYVTAVPDGFFVIDTATNAVVSAQSLPGDPFGVAVAPDGSRVYVTNHSPAVLVIDTATNSVVQAVTVGSTADQTHGVAVTPDGARVYVTHAYTTPRGTVDAIDTARNMVVATVEVGSLPLAYGQFIQPRIPSFPFASFRAQLSVSRETGSFVVNGTFALATGSREIDLLTQPLTLGIGGFTAAIPAGSFREDRHGMFVFDGVINGAPLDAVVVRYGRNRFTFKAEG</sequence>
<comment type="caution">
    <text evidence="2">The sequence shown here is derived from an EMBL/GenBank/DDBJ whole genome shotgun (WGS) entry which is preliminary data.</text>
</comment>